<organism evidence="1">
    <name type="scientific">Rhizophora mucronata</name>
    <name type="common">Asiatic mangrove</name>
    <dbReference type="NCBI Taxonomy" id="61149"/>
    <lineage>
        <taxon>Eukaryota</taxon>
        <taxon>Viridiplantae</taxon>
        <taxon>Streptophyta</taxon>
        <taxon>Embryophyta</taxon>
        <taxon>Tracheophyta</taxon>
        <taxon>Spermatophyta</taxon>
        <taxon>Magnoliopsida</taxon>
        <taxon>eudicotyledons</taxon>
        <taxon>Gunneridae</taxon>
        <taxon>Pentapetalae</taxon>
        <taxon>rosids</taxon>
        <taxon>fabids</taxon>
        <taxon>Malpighiales</taxon>
        <taxon>Rhizophoraceae</taxon>
        <taxon>Rhizophora</taxon>
    </lineage>
</organism>
<name>A0A2P2PP79_RHIMU</name>
<dbReference type="EMBL" id="GGEC01076031">
    <property type="protein sequence ID" value="MBX56515.1"/>
    <property type="molecule type" value="Transcribed_RNA"/>
</dbReference>
<accession>A0A2P2PP79</accession>
<dbReference type="AlphaFoldDB" id="A0A2P2PP79"/>
<evidence type="ECO:0000313" key="1">
    <source>
        <dbReference type="EMBL" id="MBX56515.1"/>
    </source>
</evidence>
<proteinExistence type="predicted"/>
<protein>
    <submittedName>
        <fullName evidence="1">Uncharacterized protein</fullName>
    </submittedName>
</protein>
<sequence>MVSVSGLLRLHISSSAQFTIWVLIFAA</sequence>
<reference evidence="1" key="1">
    <citation type="submission" date="2018-02" db="EMBL/GenBank/DDBJ databases">
        <title>Rhizophora mucronata_Transcriptome.</title>
        <authorList>
            <person name="Meera S.P."/>
            <person name="Sreeshan A."/>
            <person name="Augustine A."/>
        </authorList>
    </citation>
    <scope>NUCLEOTIDE SEQUENCE</scope>
    <source>
        <tissue evidence="1">Leaf</tissue>
    </source>
</reference>